<keyword evidence="5 6" id="KW-0472">Membrane</keyword>
<feature type="transmembrane region" description="Helical" evidence="6">
    <location>
        <begin position="40"/>
        <end position="63"/>
    </location>
</feature>
<dbReference type="RefSeq" id="WP_220167927.1">
    <property type="nucleotide sequence ID" value="NZ_JAIBOA010000012.1"/>
</dbReference>
<protein>
    <submittedName>
        <fullName evidence="7">LysE family translocator</fullName>
    </submittedName>
</protein>
<proteinExistence type="predicted"/>
<dbReference type="PANTHER" id="PTHR30086">
    <property type="entry name" value="ARGININE EXPORTER PROTEIN ARGO"/>
    <property type="match status" value="1"/>
</dbReference>
<feature type="transmembrane region" description="Helical" evidence="6">
    <location>
        <begin position="152"/>
        <end position="175"/>
    </location>
</feature>
<dbReference type="EMBL" id="JAIBOA010000012">
    <property type="protein sequence ID" value="MBW8484699.1"/>
    <property type="molecule type" value="Genomic_DNA"/>
</dbReference>
<feature type="transmembrane region" description="Helical" evidence="6">
    <location>
        <begin position="119"/>
        <end position="140"/>
    </location>
</feature>
<keyword evidence="3 6" id="KW-0812">Transmembrane</keyword>
<keyword evidence="2" id="KW-1003">Cell membrane</keyword>
<dbReference type="PANTHER" id="PTHR30086:SF20">
    <property type="entry name" value="ARGININE EXPORTER PROTEIN ARGO-RELATED"/>
    <property type="match status" value="1"/>
</dbReference>
<accession>A0ABS7FW89</accession>
<evidence type="ECO:0000256" key="3">
    <source>
        <dbReference type="ARBA" id="ARBA00022692"/>
    </source>
</evidence>
<evidence type="ECO:0000256" key="5">
    <source>
        <dbReference type="ARBA" id="ARBA00023136"/>
    </source>
</evidence>
<gene>
    <name evidence="7" type="ORF">K1Y72_20105</name>
</gene>
<comment type="caution">
    <text evidence="7">The sequence shown here is derived from an EMBL/GenBank/DDBJ whole genome shotgun (WGS) entry which is preliminary data.</text>
</comment>
<dbReference type="Pfam" id="PF01810">
    <property type="entry name" value="LysE"/>
    <property type="match status" value="1"/>
</dbReference>
<name>A0ABS7FW89_9ACTN</name>
<keyword evidence="8" id="KW-1185">Reference proteome</keyword>
<organism evidence="7 8">
    <name type="scientific">Actinomadura parmotrematis</name>
    <dbReference type="NCBI Taxonomy" id="2864039"/>
    <lineage>
        <taxon>Bacteria</taxon>
        <taxon>Bacillati</taxon>
        <taxon>Actinomycetota</taxon>
        <taxon>Actinomycetes</taxon>
        <taxon>Streptosporangiales</taxon>
        <taxon>Thermomonosporaceae</taxon>
        <taxon>Actinomadura</taxon>
    </lineage>
</organism>
<reference evidence="7 8" key="1">
    <citation type="submission" date="2021-07" db="EMBL/GenBank/DDBJ databases">
        <title>Actinomadura sp. PM05-2 isolated from lichen.</title>
        <authorList>
            <person name="Somphong A."/>
            <person name="Phongsopitanun W."/>
            <person name="Tanasupawat S."/>
            <person name="Peongsungnone V."/>
        </authorList>
    </citation>
    <scope>NUCLEOTIDE SEQUENCE [LARGE SCALE GENOMIC DNA]</scope>
    <source>
        <strain evidence="7 8">PM05-2</strain>
    </source>
</reference>
<dbReference type="Proteomes" id="UP000774570">
    <property type="component" value="Unassembled WGS sequence"/>
</dbReference>
<dbReference type="InterPro" id="IPR001123">
    <property type="entry name" value="LeuE-type"/>
</dbReference>
<keyword evidence="4 6" id="KW-1133">Transmembrane helix</keyword>
<comment type="subcellular location">
    <subcellularLocation>
        <location evidence="1">Cell membrane</location>
        <topology evidence="1">Multi-pass membrane protein</topology>
    </subcellularLocation>
</comment>
<dbReference type="PIRSF" id="PIRSF006324">
    <property type="entry name" value="LeuE"/>
    <property type="match status" value="1"/>
</dbReference>
<sequence>MSALVFLGASLLLALTPGANNLLALQNAIRHGRRLALGALAGRLAAFAIMITAVAAGLGPLLARSERVLTTIKWLGVAYLLYLGARTLWDALRRPAPDAPAEDAPADAPGLRPLARKEFLVAITNPKALLIFTAFLPQFIDPGMSAPLQFAWLGPLYLLAESLAATAYCLLGGALKAMRTSRAFRRRLDQGTGAVLLGLAALLAADH</sequence>
<evidence type="ECO:0000313" key="8">
    <source>
        <dbReference type="Proteomes" id="UP000774570"/>
    </source>
</evidence>
<evidence type="ECO:0000256" key="6">
    <source>
        <dbReference type="SAM" id="Phobius"/>
    </source>
</evidence>
<evidence type="ECO:0000256" key="1">
    <source>
        <dbReference type="ARBA" id="ARBA00004651"/>
    </source>
</evidence>
<evidence type="ECO:0000256" key="4">
    <source>
        <dbReference type="ARBA" id="ARBA00022989"/>
    </source>
</evidence>
<evidence type="ECO:0000256" key="2">
    <source>
        <dbReference type="ARBA" id="ARBA00022475"/>
    </source>
</evidence>
<evidence type="ECO:0000313" key="7">
    <source>
        <dbReference type="EMBL" id="MBW8484699.1"/>
    </source>
</evidence>